<keyword evidence="2" id="KW-1185">Reference proteome</keyword>
<accession>A0ACB9QLQ7</accession>
<evidence type="ECO:0000313" key="1">
    <source>
        <dbReference type="EMBL" id="KAI4366245.1"/>
    </source>
</evidence>
<protein>
    <submittedName>
        <fullName evidence="1">Uncharacterized protein</fullName>
    </submittedName>
</protein>
<proteinExistence type="predicted"/>
<dbReference type="Proteomes" id="UP001057402">
    <property type="component" value="Chromosome 6"/>
</dbReference>
<reference evidence="2" key="1">
    <citation type="journal article" date="2023" name="Front. Plant Sci.">
        <title>Chromosomal-level genome assembly of Melastoma candidum provides insights into trichome evolution.</title>
        <authorList>
            <person name="Zhong Y."/>
            <person name="Wu W."/>
            <person name="Sun C."/>
            <person name="Zou P."/>
            <person name="Liu Y."/>
            <person name="Dai S."/>
            <person name="Zhou R."/>
        </authorList>
    </citation>
    <scope>NUCLEOTIDE SEQUENCE [LARGE SCALE GENOMIC DNA]</scope>
</reference>
<dbReference type="EMBL" id="CM042885">
    <property type="protein sequence ID" value="KAI4366245.1"/>
    <property type="molecule type" value="Genomic_DNA"/>
</dbReference>
<sequence length="295" mass="31905">MTKPSSMASVLSRNQSMQAAPPPKPHSPPSFQFPTSPQLILGEDMTHFAHPQHPLSKVNLPDLFTCAGCKEYGAGKRFTCQECDFQLHDFCALRPSKVIKLHPFHYQHNLHFNPKPLKAGIAKSKCDACRKPVTGFAFRCKACSNFQIHPSCATLSGELLFPSHPHVLRLMPTMTTSGGDDGELACGECKRRRSGRVYRCTVCEYRLHVVCAKSVVNGLLDNGIQGREKPSVLGTVVRLASQVVVSFVGGLIEGLGEGVGQALVQNIGKEGVTATATAAEGRSKKGKRQACPKGL</sequence>
<gene>
    <name evidence="1" type="ORF">MLD38_022142</name>
</gene>
<comment type="caution">
    <text evidence="1">The sequence shown here is derived from an EMBL/GenBank/DDBJ whole genome shotgun (WGS) entry which is preliminary data.</text>
</comment>
<evidence type="ECO:0000313" key="2">
    <source>
        <dbReference type="Proteomes" id="UP001057402"/>
    </source>
</evidence>
<name>A0ACB9QLQ7_9MYRT</name>
<organism evidence="1 2">
    <name type="scientific">Melastoma candidum</name>
    <dbReference type="NCBI Taxonomy" id="119954"/>
    <lineage>
        <taxon>Eukaryota</taxon>
        <taxon>Viridiplantae</taxon>
        <taxon>Streptophyta</taxon>
        <taxon>Embryophyta</taxon>
        <taxon>Tracheophyta</taxon>
        <taxon>Spermatophyta</taxon>
        <taxon>Magnoliopsida</taxon>
        <taxon>eudicotyledons</taxon>
        <taxon>Gunneridae</taxon>
        <taxon>Pentapetalae</taxon>
        <taxon>rosids</taxon>
        <taxon>malvids</taxon>
        <taxon>Myrtales</taxon>
        <taxon>Melastomataceae</taxon>
        <taxon>Melastomatoideae</taxon>
        <taxon>Melastomateae</taxon>
        <taxon>Melastoma</taxon>
    </lineage>
</organism>